<dbReference type="SUPFAM" id="SSF75500">
    <property type="entry name" value="Putative transcriptional regulator TM1602, C-terminal domain"/>
    <property type="match status" value="1"/>
</dbReference>
<feature type="domain" description="3H" evidence="2">
    <location>
        <begin position="78"/>
        <end position="171"/>
    </location>
</feature>
<dbReference type="SUPFAM" id="SSF46785">
    <property type="entry name" value="Winged helix' DNA-binding domain"/>
    <property type="match status" value="1"/>
</dbReference>
<dbReference type="EMBL" id="PEBX01000005">
    <property type="protein sequence ID" value="PTQ57578.1"/>
    <property type="molecule type" value="Genomic_DNA"/>
</dbReference>
<evidence type="ECO:0000313" key="5">
    <source>
        <dbReference type="Proteomes" id="UP000244338"/>
    </source>
</evidence>
<dbReference type="InterPro" id="IPR013196">
    <property type="entry name" value="HTH_11"/>
</dbReference>
<dbReference type="Gene3D" id="3.30.1340.20">
    <property type="entry name" value="3H domain"/>
    <property type="match status" value="1"/>
</dbReference>
<dbReference type="InterPro" id="IPR036390">
    <property type="entry name" value="WH_DNA-bd_sf"/>
</dbReference>
<dbReference type="GO" id="GO:0046872">
    <property type="term" value="F:metal ion binding"/>
    <property type="evidence" value="ECO:0007669"/>
    <property type="project" value="UniProtKB-KW"/>
</dbReference>
<dbReference type="Gene3D" id="1.10.10.10">
    <property type="entry name" value="Winged helix-like DNA-binding domain superfamily/Winged helix DNA-binding domain"/>
    <property type="match status" value="1"/>
</dbReference>
<comment type="caution">
    <text evidence="4">The sequence shown here is derived from an EMBL/GenBank/DDBJ whole genome shotgun (WGS) entry which is preliminary data.</text>
</comment>
<proteinExistence type="predicted"/>
<feature type="binding site" evidence="1">
    <location>
        <position position="149"/>
    </location>
    <ligand>
        <name>Ni(2+)</name>
        <dbReference type="ChEBI" id="CHEBI:49786"/>
    </ligand>
</feature>
<protein>
    <submittedName>
        <fullName evidence="4">Transcriptional repressor</fullName>
    </submittedName>
</protein>
<dbReference type="Pfam" id="PF08279">
    <property type="entry name" value="HTH_11"/>
    <property type="match status" value="1"/>
</dbReference>
<dbReference type="InterPro" id="IPR036388">
    <property type="entry name" value="WH-like_DNA-bd_sf"/>
</dbReference>
<evidence type="ECO:0000256" key="1">
    <source>
        <dbReference type="PIRSR" id="PIRSR037847-1"/>
    </source>
</evidence>
<sequence length="176" mass="20098">MIEESIQGLKRREKIIQYLKESRQPLKGSELAERLGVSRQTLVGDIALLRKEGHPILSTIRGYRLEELGAMQHEVIGISHPPKRLERELSIIIAHHVGVKDVMIDHPVYGKVTADLNLYTPKDIRLFIERWKASSLELFSEWTGGFHYHTLVSETSEDIEAAIEHLIAEGFPVERT</sequence>
<dbReference type="PANTHER" id="PTHR40068:SF1">
    <property type="entry name" value="TRANSCRIPTION REPRESSOR NIAR-RELATED"/>
    <property type="match status" value="1"/>
</dbReference>
<feature type="binding site" evidence="1">
    <location>
        <position position="147"/>
    </location>
    <ligand>
        <name>Ni(2+)</name>
        <dbReference type="ChEBI" id="CHEBI:49786"/>
    </ligand>
</feature>
<dbReference type="PANTHER" id="PTHR40068">
    <property type="entry name" value="TRANSCRIPTION REPRESSOR NIAR-RELATED"/>
    <property type="match status" value="1"/>
</dbReference>
<evidence type="ECO:0000259" key="3">
    <source>
        <dbReference type="Pfam" id="PF08279"/>
    </source>
</evidence>
<name>A0A2R6Y4J1_9BACL</name>
<feature type="binding site" evidence="1">
    <location>
        <position position="80"/>
    </location>
    <ligand>
        <name>Ni(2+)</name>
        <dbReference type="ChEBI" id="CHEBI:49786"/>
    </ligand>
</feature>
<accession>A0A2R6Y4J1</accession>
<reference evidence="5" key="1">
    <citation type="journal article" date="2018" name="Sci. Rep.">
        <title>Lignite coal burning seam in the remote Altai Mountains harbors a hydrogen-driven thermophilic microbial community.</title>
        <authorList>
            <person name="Kadnikov V.V."/>
            <person name="Mardanov A.V."/>
            <person name="Ivasenko D.A."/>
            <person name="Antsiferov D.V."/>
            <person name="Beletsky A.V."/>
            <person name="Karnachuk O.V."/>
            <person name="Ravin N.V."/>
        </authorList>
    </citation>
    <scope>NUCLEOTIDE SEQUENCE [LARGE SCALE GENOMIC DNA]</scope>
</reference>
<dbReference type="PIRSF" id="PIRSF037847">
    <property type="entry name" value="NiaR"/>
    <property type="match status" value="1"/>
</dbReference>
<dbReference type="InterPro" id="IPR035922">
    <property type="entry name" value="3H_dom_sf"/>
</dbReference>
<evidence type="ECO:0000313" key="4">
    <source>
        <dbReference type="EMBL" id="PTQ57578.1"/>
    </source>
</evidence>
<evidence type="ECO:0000259" key="2">
    <source>
        <dbReference type="Pfam" id="PF02829"/>
    </source>
</evidence>
<feature type="domain" description="Helix-turn-helix type 11" evidence="3">
    <location>
        <begin position="11"/>
        <end position="64"/>
    </location>
</feature>
<feature type="binding site" evidence="1">
    <location>
        <position position="88"/>
    </location>
    <ligand>
        <name>Ni(2+)</name>
        <dbReference type="ChEBI" id="CHEBI:49786"/>
    </ligand>
</feature>
<dbReference type="Pfam" id="PF02829">
    <property type="entry name" value="3H"/>
    <property type="match status" value="1"/>
</dbReference>
<organism evidence="4 5">
    <name type="scientific">Candidatus Carbonibacillus altaicus</name>
    <dbReference type="NCBI Taxonomy" id="2163959"/>
    <lineage>
        <taxon>Bacteria</taxon>
        <taxon>Bacillati</taxon>
        <taxon>Bacillota</taxon>
        <taxon>Bacilli</taxon>
        <taxon>Bacillales</taxon>
        <taxon>Candidatus Carbonibacillus</taxon>
    </lineage>
</organism>
<dbReference type="InterPro" id="IPR004173">
    <property type="entry name" value="3H_domain"/>
</dbReference>
<dbReference type="AlphaFoldDB" id="A0A2R6Y4J1"/>
<keyword evidence="1" id="KW-0479">Metal-binding</keyword>
<keyword evidence="1" id="KW-0533">Nickel</keyword>
<dbReference type="InterPro" id="IPR026043">
    <property type="entry name" value="NadR"/>
</dbReference>
<gene>
    <name evidence="4" type="ORF">BSOLF_1282</name>
</gene>
<dbReference type="Proteomes" id="UP000244338">
    <property type="component" value="Unassembled WGS sequence"/>
</dbReference>